<accession>A0ABM2XWG3</accession>
<protein>
    <submittedName>
        <fullName evidence="7">Rho GTPase-activating protein 20-like</fullName>
    </submittedName>
</protein>
<feature type="compositionally biased region" description="Basic and acidic residues" evidence="3">
    <location>
        <begin position="945"/>
        <end position="963"/>
    </location>
</feature>
<feature type="domain" description="Ras-associating" evidence="4">
    <location>
        <begin position="126"/>
        <end position="227"/>
    </location>
</feature>
<dbReference type="Pfam" id="PF22286">
    <property type="entry name" value="RHG20_PH"/>
    <property type="match status" value="1"/>
</dbReference>
<proteinExistence type="predicted"/>
<feature type="region of interest" description="Disordered" evidence="3">
    <location>
        <begin position="790"/>
        <end position="810"/>
    </location>
</feature>
<feature type="region of interest" description="Disordered" evidence="3">
    <location>
        <begin position="887"/>
        <end position="910"/>
    </location>
</feature>
<feature type="compositionally biased region" description="Polar residues" evidence="3">
    <location>
        <begin position="603"/>
        <end position="616"/>
    </location>
</feature>
<evidence type="ECO:0000313" key="6">
    <source>
        <dbReference type="Proteomes" id="UP000886700"/>
    </source>
</evidence>
<feature type="region of interest" description="Disordered" evidence="3">
    <location>
        <begin position="238"/>
        <end position="259"/>
    </location>
</feature>
<keyword evidence="6" id="KW-1185">Reference proteome</keyword>
<name>A0ABM2XWG3_MESAU</name>
<reference evidence="7" key="1">
    <citation type="submission" date="2025-08" db="UniProtKB">
        <authorList>
            <consortium name="RefSeq"/>
        </authorList>
    </citation>
    <scope>IDENTIFICATION</scope>
    <source>
        <tissue evidence="7">Liver</tissue>
    </source>
</reference>
<dbReference type="CDD" id="cd04402">
    <property type="entry name" value="RhoGAP_ARHGAP20"/>
    <property type="match status" value="1"/>
</dbReference>
<dbReference type="PROSITE" id="PS50200">
    <property type="entry name" value="RA"/>
    <property type="match status" value="1"/>
</dbReference>
<keyword evidence="1" id="KW-0343">GTPase activation</keyword>
<feature type="domain" description="Rho-GAP" evidence="5">
    <location>
        <begin position="294"/>
        <end position="479"/>
    </location>
</feature>
<evidence type="ECO:0000313" key="7">
    <source>
        <dbReference type="RefSeq" id="XP_040607017.1"/>
    </source>
</evidence>
<feature type="compositionally biased region" description="Basic and acidic residues" evidence="3">
    <location>
        <begin position="241"/>
        <end position="252"/>
    </location>
</feature>
<gene>
    <name evidence="7" type="primary">LOC121142002</name>
</gene>
<dbReference type="Pfam" id="PF00620">
    <property type="entry name" value="RhoGAP"/>
    <property type="match status" value="2"/>
</dbReference>
<dbReference type="Gene3D" id="2.30.29.30">
    <property type="entry name" value="Pleckstrin-homology domain (PH domain)/Phosphotyrosine-binding domain (PTB)"/>
    <property type="match status" value="1"/>
</dbReference>
<dbReference type="InterPro" id="IPR047887">
    <property type="entry name" value="ARHGAP20_PH"/>
</dbReference>
<dbReference type="Proteomes" id="UP000886700">
    <property type="component" value="Unplaced"/>
</dbReference>
<dbReference type="SUPFAM" id="SSF48350">
    <property type="entry name" value="GTPase activation domain, GAP"/>
    <property type="match status" value="2"/>
</dbReference>
<feature type="region of interest" description="Disordered" evidence="3">
    <location>
        <begin position="598"/>
        <end position="624"/>
    </location>
</feature>
<dbReference type="InterPro" id="IPR047886">
    <property type="entry name" value="ARHGAP20-like_RhoGAP"/>
</dbReference>
<sequence>MEILNGKVTDAKIKNQPLMFHGEVELRRGGVSKKCHLYLYRDFLVVTNSWYKITFKIKYVIPLTSLWIGDCVDTDFVGPSQARKSIFLGWPMENFIAAFRSVDQKRDWWCFLERSIKQTKEKYHGRSTALEIFTDDIPSSNTSFTVTATHLDTVNDIIMKLQPLLGIPNAEEDYQLWFSSGKEEAPCPLLGHENPYAIKMSEHQNDAFMALGPSNYTAYLNIQKVIQDMQAPHVPGKLILKPKESPRDHQQRNAETTVRRRSRLRRIFRRLGSTCHDCACFRSPSPTPGRLFNNPLGAICQDGNLPTSILTMLSLLEETGPAVEGIFRKSGSIAECQDLKDKLDLGEEVDLREKSIFVVSSVLKDFLRNIPGGVFSSSLYDKWMAVTDLDNEKERISSIQSLLEQLPTPNVVLLRQLFQVLHSIERHSSTNYMTSYNLSVCMAPSLLCVPNRSMLELEKGISKQISLVQYFIENFEKIFEDNTNIHLGESSVMPSNGKEPLHTSINGEETFDISINPEETLDISINGEEPLDTSINGEETFDTSINHEEPLDTSINGEETFDISINPEETLDISINGEEPLDTSINGEERLDISINGEEPLDTSINGEESLDTSINGEEPLDTSINGEETFDKSINHEEPLDTSINGEEPLDTSINGEETFDTSINGEETFDTSINGEETFDTSINGEERLDISINGEEPLDTSINGEETFDISINPEETLDISINGEDPLDTSINGKEHLDISINGEEPLDTSINHEEPLDTSINGEEPLDTSINGEETFDTSICHEEPLDTSINGEEPLDTSINGEETFDTSINGEERLDTSINGEEPLDTSINGEETFDTSINHEEPLDTSINHEEPLDTSINGEETFDTSINGEETFDTSINGEETFDTSINGEEPLDTSIKGEEPLDTSINSEETLDISIKGEEVLDNSIDLRELDVVQEDEKTCASEKTHPSHEAEPPHPPAAPHDGEYTDAETTVRRSSLLSQIFRRGASTCHDCVSSRAPAPTPGRLFNNPLGAICQDGNLPTSILTMLSLLEETGPAVEGIFSKSGSIAECQDLKDKLDLGEDVNLREESIVVVSSVLKVFGKVPENDDRHGQR</sequence>
<evidence type="ECO:0000256" key="3">
    <source>
        <dbReference type="SAM" id="MobiDB-lite"/>
    </source>
</evidence>
<dbReference type="RefSeq" id="XP_040607017.1">
    <property type="nucleotide sequence ID" value="XM_040751083.1"/>
</dbReference>
<dbReference type="Pfam" id="PF00788">
    <property type="entry name" value="RA"/>
    <property type="match status" value="1"/>
</dbReference>
<evidence type="ECO:0000259" key="5">
    <source>
        <dbReference type="PROSITE" id="PS50238"/>
    </source>
</evidence>
<dbReference type="InterPro" id="IPR000159">
    <property type="entry name" value="RA_dom"/>
</dbReference>
<dbReference type="PANTHER" id="PTHR23179">
    <property type="entry name" value="T-CELL ACTIVATION RHO GTPASE ACTIVATING PROTEIN-RELATED"/>
    <property type="match status" value="1"/>
</dbReference>
<evidence type="ECO:0000259" key="4">
    <source>
        <dbReference type="PROSITE" id="PS50200"/>
    </source>
</evidence>
<dbReference type="Gene3D" id="1.10.555.10">
    <property type="entry name" value="Rho GTPase activation protein"/>
    <property type="match status" value="2"/>
</dbReference>
<dbReference type="InterPro" id="IPR000198">
    <property type="entry name" value="RhoGAP_dom"/>
</dbReference>
<keyword evidence="2" id="KW-0597">Phosphoprotein</keyword>
<feature type="domain" description="Rho-GAP" evidence="5">
    <location>
        <begin position="1018"/>
        <end position="1103"/>
    </location>
</feature>
<dbReference type="GeneID" id="121142002"/>
<dbReference type="SMART" id="SM00324">
    <property type="entry name" value="RhoGAP"/>
    <property type="match status" value="1"/>
</dbReference>
<feature type="region of interest" description="Disordered" evidence="3">
    <location>
        <begin position="749"/>
        <end position="776"/>
    </location>
</feature>
<organism evidence="6 7">
    <name type="scientific">Mesocricetus auratus</name>
    <name type="common">Golden hamster</name>
    <dbReference type="NCBI Taxonomy" id="10036"/>
    <lineage>
        <taxon>Eukaryota</taxon>
        <taxon>Metazoa</taxon>
        <taxon>Chordata</taxon>
        <taxon>Craniata</taxon>
        <taxon>Vertebrata</taxon>
        <taxon>Euteleostomi</taxon>
        <taxon>Mammalia</taxon>
        <taxon>Eutheria</taxon>
        <taxon>Euarchontoglires</taxon>
        <taxon>Glires</taxon>
        <taxon>Rodentia</taxon>
        <taxon>Myomorpha</taxon>
        <taxon>Muroidea</taxon>
        <taxon>Cricetidae</taxon>
        <taxon>Cricetinae</taxon>
        <taxon>Mesocricetus</taxon>
    </lineage>
</organism>
<dbReference type="PANTHER" id="PTHR23179:SF37">
    <property type="entry name" value="1700006A11RIK PROTEIN"/>
    <property type="match status" value="1"/>
</dbReference>
<dbReference type="CDD" id="cd13319">
    <property type="entry name" value="PH_RARhoGAP"/>
    <property type="match status" value="1"/>
</dbReference>
<feature type="region of interest" description="Disordered" evidence="3">
    <location>
        <begin position="945"/>
        <end position="980"/>
    </location>
</feature>
<feature type="compositionally biased region" description="Polar residues" evidence="3">
    <location>
        <begin position="887"/>
        <end position="896"/>
    </location>
</feature>
<dbReference type="InterPro" id="IPR008936">
    <property type="entry name" value="Rho_GTPase_activation_prot"/>
</dbReference>
<dbReference type="PROSITE" id="PS50238">
    <property type="entry name" value="RHOGAP"/>
    <property type="match status" value="2"/>
</dbReference>
<evidence type="ECO:0000256" key="2">
    <source>
        <dbReference type="ARBA" id="ARBA00022553"/>
    </source>
</evidence>
<dbReference type="InterPro" id="IPR011993">
    <property type="entry name" value="PH-like_dom_sf"/>
</dbReference>
<evidence type="ECO:0000256" key="1">
    <source>
        <dbReference type="ARBA" id="ARBA00022468"/>
    </source>
</evidence>
<dbReference type="SUPFAM" id="SSF50729">
    <property type="entry name" value="PH domain-like"/>
    <property type="match status" value="1"/>
</dbReference>